<dbReference type="Gene3D" id="1.25.10.10">
    <property type="entry name" value="Leucine-rich Repeat Variant"/>
    <property type="match status" value="2"/>
</dbReference>
<dbReference type="EMBL" id="JAUOZS010000002">
    <property type="protein sequence ID" value="MDT8904041.1"/>
    <property type="molecule type" value="Genomic_DNA"/>
</dbReference>
<sequence length="220" mass="24004">MNREGVKRLLYERDWEEVVRLALIDRRVLRVLIGLLYDADDYAHWLAIDALGRWGGRMAADNPEKTRDLIRRLLWTLNDESGGNPWGATGAIGAVIAARPELFAGYLSMICPFHDDVNIYPEFIWSVAAVGSARSDLAAEYVPFLLDALGHASASIRAYAAWCLGALRVPEAAAALTALMDDAAEAAVYEGDGVYRRRTVGAIAAESLVRMGQARAGSPN</sequence>
<dbReference type="InterPro" id="IPR054701">
    <property type="entry name" value="DVU0298-like"/>
</dbReference>
<organism evidence="1 2">
    <name type="scientific">Anaeroselena agilis</name>
    <dbReference type="NCBI Taxonomy" id="3063788"/>
    <lineage>
        <taxon>Bacteria</taxon>
        <taxon>Bacillati</taxon>
        <taxon>Bacillota</taxon>
        <taxon>Negativicutes</taxon>
        <taxon>Acetonemataceae</taxon>
        <taxon>Anaeroselena</taxon>
    </lineage>
</organism>
<comment type="caution">
    <text evidence="1">The sequence shown here is derived from an EMBL/GenBank/DDBJ whole genome shotgun (WGS) entry which is preliminary data.</text>
</comment>
<gene>
    <name evidence="1" type="ORF">Q4T40_22635</name>
</gene>
<name>A0ABU3P793_9FIRM</name>
<dbReference type="SUPFAM" id="SSF48371">
    <property type="entry name" value="ARM repeat"/>
    <property type="match status" value="1"/>
</dbReference>
<dbReference type="NCBIfam" id="NF045662">
    <property type="entry name" value="DVU0298_fam"/>
    <property type="match status" value="1"/>
</dbReference>
<dbReference type="Proteomes" id="UP001254848">
    <property type="component" value="Unassembled WGS sequence"/>
</dbReference>
<keyword evidence="2" id="KW-1185">Reference proteome</keyword>
<proteinExistence type="predicted"/>
<dbReference type="RefSeq" id="WP_413782602.1">
    <property type="nucleotide sequence ID" value="NZ_JAUOZS010000002.1"/>
</dbReference>
<evidence type="ECO:0000313" key="2">
    <source>
        <dbReference type="Proteomes" id="UP001254848"/>
    </source>
</evidence>
<accession>A0ABU3P793</accession>
<dbReference type="InterPro" id="IPR016024">
    <property type="entry name" value="ARM-type_fold"/>
</dbReference>
<evidence type="ECO:0000313" key="1">
    <source>
        <dbReference type="EMBL" id="MDT8904041.1"/>
    </source>
</evidence>
<protein>
    <submittedName>
        <fullName evidence="1">HEAT repeat domain-containing protein</fullName>
    </submittedName>
</protein>
<reference evidence="1 2" key="1">
    <citation type="submission" date="2023-07" db="EMBL/GenBank/DDBJ databases">
        <title>The novel representative of Negativicutes class, Anaeroselena agilis gen. nov. sp. nov.</title>
        <authorList>
            <person name="Prokofeva M.I."/>
            <person name="Elcheninov A.G."/>
            <person name="Klyukina A."/>
            <person name="Kublanov I.V."/>
            <person name="Frolov E.N."/>
            <person name="Podosokorskaya O.A."/>
        </authorList>
    </citation>
    <scope>NUCLEOTIDE SEQUENCE [LARGE SCALE GENOMIC DNA]</scope>
    <source>
        <strain evidence="1 2">4137-cl</strain>
    </source>
</reference>
<dbReference type="InterPro" id="IPR011989">
    <property type="entry name" value="ARM-like"/>
</dbReference>
<dbReference type="Pfam" id="PF13646">
    <property type="entry name" value="HEAT_2"/>
    <property type="match status" value="1"/>
</dbReference>